<gene>
    <name evidence="2" type="ORF">I5L79_15220</name>
</gene>
<proteinExistence type="predicted"/>
<dbReference type="Pfam" id="PF14292">
    <property type="entry name" value="SusE"/>
    <property type="match status" value="1"/>
</dbReference>
<dbReference type="PROSITE" id="PS51257">
    <property type="entry name" value="PROKAR_LIPOPROTEIN"/>
    <property type="match status" value="1"/>
</dbReference>
<organism evidence="2 3">
    <name type="scientific">Hymenobacter guriensis</name>
    <dbReference type="NCBI Taxonomy" id="2793065"/>
    <lineage>
        <taxon>Bacteria</taxon>
        <taxon>Pseudomonadati</taxon>
        <taxon>Bacteroidota</taxon>
        <taxon>Cytophagia</taxon>
        <taxon>Cytophagales</taxon>
        <taxon>Hymenobacteraceae</taxon>
        <taxon>Hymenobacter</taxon>
    </lineage>
</organism>
<dbReference type="CDD" id="cd12956">
    <property type="entry name" value="CBM_SusE-F_like"/>
    <property type="match status" value="1"/>
</dbReference>
<reference evidence="2 3" key="1">
    <citation type="submission" date="2020-11" db="EMBL/GenBank/DDBJ databases">
        <title>Hymenobacter sp.</title>
        <authorList>
            <person name="Kim M.K."/>
        </authorList>
    </citation>
    <scope>NUCLEOTIDE SEQUENCE [LARGE SCALE GENOMIC DNA]</scope>
    <source>
        <strain evidence="2 3">BT594</strain>
    </source>
</reference>
<feature type="domain" description="SusE outer membrane protein" evidence="1">
    <location>
        <begin position="23"/>
        <end position="129"/>
    </location>
</feature>
<accession>A0ABS0L434</accession>
<comment type="caution">
    <text evidence="2">The sequence shown here is derived from an EMBL/GenBank/DDBJ whole genome shotgun (WGS) entry which is preliminary data.</text>
</comment>
<dbReference type="InterPro" id="IPR025970">
    <property type="entry name" value="SusE"/>
</dbReference>
<sequence>MKLWLTQILGLCAGVLLLSSCEKDEVRVVAQPGTAAALTASTATVDLAENKAAESAVTFSWTPVNYGYEGQVVTYELQLDKKGNKFAKPQLYAVGSAMKKTFTVAELNTLMLELGLPADATAEIEARIKTSLGTTGSATSMTRYSAVSTVSGTPYSAGEVVIPYPSVYIPGAHQGWDPASAPKAASVADNKVYEGYVNFPTANNEFKFTAAPNWDLAYGDDGSAATTGGTTTGKLSTTPGGPNLKVPAAGYYLLKADLNTQTWSATRTEWGIIGSATAKGWDGDTPMTYDEANKVWTVTTDLKGGQAMKFRANGNWDINFGDNEPDKILEYGGKDIVVKDDGNYTVTLNLKNGAGNYTYKIRQN</sequence>
<evidence type="ECO:0000259" key="1">
    <source>
        <dbReference type="Pfam" id="PF14292"/>
    </source>
</evidence>
<evidence type="ECO:0000313" key="3">
    <source>
        <dbReference type="Proteomes" id="UP000601099"/>
    </source>
</evidence>
<evidence type="ECO:0000313" key="2">
    <source>
        <dbReference type="EMBL" id="MBG8554906.1"/>
    </source>
</evidence>
<dbReference type="EMBL" id="JADWYK010000009">
    <property type="protein sequence ID" value="MBG8554906.1"/>
    <property type="molecule type" value="Genomic_DNA"/>
</dbReference>
<dbReference type="Gene3D" id="2.60.40.3620">
    <property type="match status" value="2"/>
</dbReference>
<dbReference type="CDD" id="cd12967">
    <property type="entry name" value="CBM_SusE-F_like_u1"/>
    <property type="match status" value="1"/>
</dbReference>
<protein>
    <submittedName>
        <fullName evidence="2">SusE domain-containing protein</fullName>
    </submittedName>
</protein>
<dbReference type="RefSeq" id="WP_196955922.1">
    <property type="nucleotide sequence ID" value="NZ_JADWYK010000009.1"/>
</dbReference>
<dbReference type="Proteomes" id="UP000601099">
    <property type="component" value="Unassembled WGS sequence"/>
</dbReference>
<keyword evidence="3" id="KW-1185">Reference proteome</keyword>
<name>A0ABS0L434_9BACT</name>